<dbReference type="InterPro" id="IPR016047">
    <property type="entry name" value="M23ase_b-sheet_dom"/>
</dbReference>
<dbReference type="InterPro" id="IPR050570">
    <property type="entry name" value="Cell_wall_metabolism_enzyme"/>
</dbReference>
<evidence type="ECO:0000256" key="1">
    <source>
        <dbReference type="SAM" id="Phobius"/>
    </source>
</evidence>
<protein>
    <submittedName>
        <fullName evidence="3">M23 family metallopeptidase</fullName>
    </submittedName>
</protein>
<dbReference type="PANTHER" id="PTHR21666">
    <property type="entry name" value="PEPTIDASE-RELATED"/>
    <property type="match status" value="1"/>
</dbReference>
<name>A0ABS4D939_9CHLR</name>
<dbReference type="CDD" id="cd12797">
    <property type="entry name" value="M23_peptidase"/>
    <property type="match status" value="1"/>
</dbReference>
<feature type="transmembrane region" description="Helical" evidence="1">
    <location>
        <begin position="12"/>
        <end position="28"/>
    </location>
</feature>
<evidence type="ECO:0000313" key="3">
    <source>
        <dbReference type="EMBL" id="MBP1465941.1"/>
    </source>
</evidence>
<organism evidence="3 4">
    <name type="scientific">Candidatus Chloroploca mongolica</name>
    <dbReference type="NCBI Taxonomy" id="2528176"/>
    <lineage>
        <taxon>Bacteria</taxon>
        <taxon>Bacillati</taxon>
        <taxon>Chloroflexota</taxon>
        <taxon>Chloroflexia</taxon>
        <taxon>Chloroflexales</taxon>
        <taxon>Chloroflexineae</taxon>
        <taxon>Oscillochloridaceae</taxon>
        <taxon>Candidatus Chloroploca</taxon>
    </lineage>
</organism>
<keyword evidence="1" id="KW-0472">Membrane</keyword>
<dbReference type="PANTHER" id="PTHR21666:SF286">
    <property type="entry name" value="LIPOPROTEIN NLPD"/>
    <property type="match status" value="1"/>
</dbReference>
<gene>
    <name evidence="3" type="ORF">EYB53_009520</name>
</gene>
<dbReference type="RefSeq" id="WP_135477956.1">
    <property type="nucleotide sequence ID" value="NZ_SIJK02000013.1"/>
</dbReference>
<evidence type="ECO:0000313" key="4">
    <source>
        <dbReference type="Proteomes" id="UP001193081"/>
    </source>
</evidence>
<keyword evidence="1" id="KW-1133">Transmembrane helix</keyword>
<dbReference type="EMBL" id="SIJK02000013">
    <property type="protein sequence ID" value="MBP1465941.1"/>
    <property type="molecule type" value="Genomic_DNA"/>
</dbReference>
<keyword evidence="4" id="KW-1185">Reference proteome</keyword>
<dbReference type="SUPFAM" id="SSF51261">
    <property type="entry name" value="Duplicated hybrid motif"/>
    <property type="match status" value="1"/>
</dbReference>
<keyword evidence="1" id="KW-0812">Transmembrane</keyword>
<evidence type="ECO:0000259" key="2">
    <source>
        <dbReference type="Pfam" id="PF01551"/>
    </source>
</evidence>
<comment type="caution">
    <text evidence="3">The sequence shown here is derived from an EMBL/GenBank/DDBJ whole genome shotgun (WGS) entry which is preliminary data.</text>
</comment>
<accession>A0ABS4D939</accession>
<proteinExistence type="predicted"/>
<feature type="domain" description="M23ase beta-sheet core" evidence="2">
    <location>
        <begin position="126"/>
        <end position="206"/>
    </location>
</feature>
<dbReference type="Gene3D" id="2.70.70.10">
    <property type="entry name" value="Glucose Permease (Domain IIA)"/>
    <property type="match status" value="1"/>
</dbReference>
<dbReference type="Pfam" id="PF01551">
    <property type="entry name" value="Peptidase_M23"/>
    <property type="match status" value="1"/>
</dbReference>
<dbReference type="InterPro" id="IPR011055">
    <property type="entry name" value="Dup_hybrid_motif"/>
</dbReference>
<reference evidence="3 4" key="1">
    <citation type="submission" date="2021-03" db="EMBL/GenBank/DDBJ databases">
        <authorList>
            <person name="Grouzdev D.S."/>
        </authorList>
    </citation>
    <scope>NUCLEOTIDE SEQUENCE [LARGE SCALE GENOMIC DNA]</scope>
    <source>
        <strain evidence="3 4">M50-1</strain>
    </source>
</reference>
<sequence length="223" mass="24057">MGAHYAQSRRRPLIFLFVVSLGILALWLRTDDEPVQYTRWQGLAPAAMTNAMVAANGNSLRAVAEPQQGRGQPDAQRPYGNPLRATSTVMTQGYGIGSHAPAHIWGAIDLAIDSTGNGMADPQGSWNHPIYATHDGVVTVTPNSYPAGNHVWIVNDAYRTGYAHLATFTVSNGQTVARGDLIGTMGSTGMSSGPHLDYQVWEKVNGAWVNRTPLDFSPFELVP</sequence>
<dbReference type="Proteomes" id="UP001193081">
    <property type="component" value="Unassembled WGS sequence"/>
</dbReference>